<evidence type="ECO:0000256" key="8">
    <source>
        <dbReference type="ARBA" id="ARBA00023242"/>
    </source>
</evidence>
<keyword evidence="4" id="KW-0805">Transcription regulation</keyword>
<protein>
    <recommendedName>
        <fullName evidence="11">HSF-type DNA-binding domain-containing protein</fullName>
    </recommendedName>
</protein>
<dbReference type="SUPFAM" id="SSF46785">
    <property type="entry name" value="Winged helix' DNA-binding domain"/>
    <property type="match status" value="1"/>
</dbReference>
<reference evidence="12" key="1">
    <citation type="submission" date="2021-01" db="EMBL/GenBank/DDBJ databases">
        <authorList>
            <person name="Corre E."/>
            <person name="Pelletier E."/>
            <person name="Niang G."/>
            <person name="Scheremetjew M."/>
            <person name="Finn R."/>
            <person name="Kale V."/>
            <person name="Holt S."/>
            <person name="Cochrane G."/>
            <person name="Meng A."/>
            <person name="Brown T."/>
            <person name="Cohen L."/>
        </authorList>
    </citation>
    <scope>NUCLEOTIDE SEQUENCE</scope>
    <source>
        <strain evidence="12">CCMP1897</strain>
    </source>
</reference>
<dbReference type="PANTHER" id="PTHR10015">
    <property type="entry name" value="HEAT SHOCK TRANSCRIPTION FACTOR"/>
    <property type="match status" value="1"/>
</dbReference>
<sequence length="413" mass="45137">MSSSGGDPNQPAPFLSKTYAVVCDPTTATTVSWSPDGNSFVVWQPAEFARDILPQYFKHNNFSSFVRQLNVYGFRKVHTDRWQFAHENFRRGKPELLAKIQRRKSSGNVVSSGKEIQPAGSGRQVVELGAFGGVAEEIERLKRDRNTMYQELVYLRQQNGYAQAQAQQMMQRLEMLERGQQQMMGFMSALVQKPQLLAQILDAHRRRSEIAAKGDGNEGARKKKRAAGEMDVDDDQNLGAQVVPYGTNVDLASIAGLPEVEGDVGDKLNNMLYNALSPRSAYMNNSSNPGQVSFSDITEPSKGENYQSMPQVEPLGKHAGKSRMQHAASEPALGHSMDLNFPMSPNESFNLSDLLGATSGLNIGDLLQEGDDLASRPVAQMIDSSGQPVDTFIDTLLNPDPHGGDGGNASSGQ</sequence>
<evidence type="ECO:0000256" key="10">
    <source>
        <dbReference type="SAM" id="MobiDB-lite"/>
    </source>
</evidence>
<accession>A0A7S3UGT2</accession>
<evidence type="ECO:0000256" key="7">
    <source>
        <dbReference type="ARBA" id="ARBA00023163"/>
    </source>
</evidence>
<evidence type="ECO:0000256" key="4">
    <source>
        <dbReference type="ARBA" id="ARBA00023015"/>
    </source>
</evidence>
<keyword evidence="6" id="KW-0238">DNA-binding</keyword>
<dbReference type="AlphaFoldDB" id="A0A7S3UGT2"/>
<dbReference type="PANTHER" id="PTHR10015:SF427">
    <property type="entry name" value="HEAT SHOCK FACTOR PROTEIN"/>
    <property type="match status" value="1"/>
</dbReference>
<keyword evidence="7" id="KW-0804">Transcription</keyword>
<keyword evidence="5" id="KW-0346">Stress response</keyword>
<evidence type="ECO:0000256" key="2">
    <source>
        <dbReference type="ARBA" id="ARBA00011233"/>
    </source>
</evidence>
<comment type="similarity">
    <text evidence="9">Belongs to the HSF family.</text>
</comment>
<dbReference type="Pfam" id="PF00447">
    <property type="entry name" value="HSF_DNA-bind"/>
    <property type="match status" value="1"/>
</dbReference>
<dbReference type="GO" id="GO:0005634">
    <property type="term" value="C:nucleus"/>
    <property type="evidence" value="ECO:0007669"/>
    <property type="project" value="UniProtKB-SubCell"/>
</dbReference>
<dbReference type="InterPro" id="IPR036388">
    <property type="entry name" value="WH-like_DNA-bd_sf"/>
</dbReference>
<dbReference type="EMBL" id="HBIS01009463">
    <property type="protein sequence ID" value="CAE0613774.1"/>
    <property type="molecule type" value="Transcribed_RNA"/>
</dbReference>
<proteinExistence type="inferred from homology"/>
<evidence type="ECO:0000256" key="6">
    <source>
        <dbReference type="ARBA" id="ARBA00023125"/>
    </source>
</evidence>
<evidence type="ECO:0000313" key="12">
    <source>
        <dbReference type="EMBL" id="CAE0613774.1"/>
    </source>
</evidence>
<dbReference type="PROSITE" id="PS00434">
    <property type="entry name" value="HSF_DOMAIN"/>
    <property type="match status" value="1"/>
</dbReference>
<gene>
    <name evidence="12" type="ORF">PSAL00342_LOCUS7675</name>
</gene>
<comment type="subcellular location">
    <subcellularLocation>
        <location evidence="1">Nucleus</location>
    </subcellularLocation>
</comment>
<evidence type="ECO:0000256" key="5">
    <source>
        <dbReference type="ARBA" id="ARBA00023016"/>
    </source>
</evidence>
<dbReference type="GO" id="GO:0003700">
    <property type="term" value="F:DNA-binding transcription factor activity"/>
    <property type="evidence" value="ECO:0007669"/>
    <property type="project" value="InterPro"/>
</dbReference>
<evidence type="ECO:0000259" key="11">
    <source>
        <dbReference type="PROSITE" id="PS00434"/>
    </source>
</evidence>
<dbReference type="GO" id="GO:0043565">
    <property type="term" value="F:sequence-specific DNA binding"/>
    <property type="evidence" value="ECO:0007669"/>
    <property type="project" value="InterPro"/>
</dbReference>
<comment type="subunit">
    <text evidence="2">Homotrimer.</text>
</comment>
<name>A0A7S3UGT2_9CHLO</name>
<dbReference type="InterPro" id="IPR036390">
    <property type="entry name" value="WH_DNA-bd_sf"/>
</dbReference>
<dbReference type="FunFam" id="1.10.10.10:FF:000037">
    <property type="entry name" value="Heat stress transcription factor B-4"/>
    <property type="match status" value="1"/>
</dbReference>
<dbReference type="Gene3D" id="1.10.10.10">
    <property type="entry name" value="Winged helix-like DNA-binding domain superfamily/Winged helix DNA-binding domain"/>
    <property type="match status" value="1"/>
</dbReference>
<feature type="region of interest" description="Disordered" evidence="10">
    <location>
        <begin position="211"/>
        <end position="231"/>
    </location>
</feature>
<feature type="compositionally biased region" description="Basic and acidic residues" evidence="10">
    <location>
        <begin position="211"/>
        <end position="220"/>
    </location>
</feature>
<evidence type="ECO:0000256" key="3">
    <source>
        <dbReference type="ARBA" id="ARBA00022553"/>
    </source>
</evidence>
<evidence type="ECO:0000256" key="9">
    <source>
        <dbReference type="RuleBase" id="RU004020"/>
    </source>
</evidence>
<keyword evidence="3" id="KW-0597">Phosphoprotein</keyword>
<organism evidence="12">
    <name type="scientific">Picocystis salinarum</name>
    <dbReference type="NCBI Taxonomy" id="88271"/>
    <lineage>
        <taxon>Eukaryota</taxon>
        <taxon>Viridiplantae</taxon>
        <taxon>Chlorophyta</taxon>
        <taxon>Picocystophyceae</taxon>
        <taxon>Picocystales</taxon>
        <taxon>Picocystaceae</taxon>
        <taxon>Picocystis</taxon>
    </lineage>
</organism>
<dbReference type="PRINTS" id="PR00056">
    <property type="entry name" value="HSFDOMAIN"/>
</dbReference>
<dbReference type="InterPro" id="IPR000232">
    <property type="entry name" value="HSF_DNA-bd"/>
</dbReference>
<feature type="domain" description="HSF-type DNA-binding" evidence="11">
    <location>
        <begin position="53"/>
        <end position="77"/>
    </location>
</feature>
<dbReference type="SMART" id="SM00415">
    <property type="entry name" value="HSF"/>
    <property type="match status" value="1"/>
</dbReference>
<evidence type="ECO:0000256" key="1">
    <source>
        <dbReference type="ARBA" id="ARBA00004123"/>
    </source>
</evidence>
<keyword evidence="8" id="KW-0539">Nucleus</keyword>